<dbReference type="OrthoDB" id="6161140at2759"/>
<dbReference type="InterPro" id="IPR050704">
    <property type="entry name" value="Peptidase_C85-like"/>
</dbReference>
<dbReference type="SUPFAM" id="SSF54001">
    <property type="entry name" value="Cysteine proteinases"/>
    <property type="match status" value="1"/>
</dbReference>
<dbReference type="AlphaFoldDB" id="A0A8S3QGP0"/>
<evidence type="ECO:0000313" key="3">
    <source>
        <dbReference type="EMBL" id="CAG2194408.1"/>
    </source>
</evidence>
<name>A0A8S3QGP0_MYTED</name>
<evidence type="ECO:0000313" key="4">
    <source>
        <dbReference type="Proteomes" id="UP000683360"/>
    </source>
</evidence>
<dbReference type="CDD" id="cd22758">
    <property type="entry name" value="OTU_232R-like"/>
    <property type="match status" value="1"/>
</dbReference>
<dbReference type="InterPro" id="IPR031009">
    <property type="entry name" value="Tcm_partner"/>
</dbReference>
<dbReference type="GO" id="GO:0016579">
    <property type="term" value="P:protein deubiquitination"/>
    <property type="evidence" value="ECO:0007669"/>
    <property type="project" value="TreeGrafter"/>
</dbReference>
<sequence>MMFISGPNPKEETDDGNENNNKSLSQPDDISSFVTITENSTSTTVTIIENDSMEMVKDVIKENLILVKHNVKSDSYKSKDRTVTVLWYKSDKLVVCGSKDDRSRWLQCLVSNLKQLENNQVSYSIPDNSKERESLERLHRHCSEHNLEIRGKSRKDGNCFFAAISSQIERLNLQHHFKLDSIDPQNLRQGVTDFIRNNRTILVNGTDVEIADIVRDVDEYCDDMEKDGQWADHVVIDAMARMLRHDIKILQSTPSSDDIKDRFSLIKGGEQPSGDPLILGHIFEFHYVSLQGKGELGDNHEEYQVSEPTNNLNEMSSKVKTSEKQVEVKGNRKADFFIEDTPHGFIKRYIYKKYLQQFIAETQDAGLVSHVYDVFAGEGSCYSNDWSPVYSNEGSSTSIECYGSPVIALRVAIEYFVSVKHLSNVYNPCVVSVDNLEHTCYSELKHYSIRFCFVEKNKKHFKALVNNIKLTFVSYNIDINIKEVKKSKNTIMEVEISSRNEDFPIFVCIKNDEFKNLNPPDLKEGECMSTFLDPYGYSQIPMERVQKFIGPRKSAFINFMSNFVHRFRKTMVGLPLVTRLFDLSKELLDEQINGGKNLVEIYTERLKVKAETEFVLDFEVISKVNQVLYYLIFVTNDLNNLKWMKKSFVFGSQFDDKLAFSDFLLQRRGHVMSLHEDQDDHKAASAIFEHFCSQAKVRVEEIEKFICCKTIFVWRQSIVELIQKSRRLLKVEDSTGNSINCSEFPHGALLSFR</sequence>
<feature type="domain" description="OTU" evidence="2">
    <location>
        <begin position="148"/>
        <end position="293"/>
    </location>
</feature>
<dbReference type="InterPro" id="IPR038765">
    <property type="entry name" value="Papain-like_cys_pep_sf"/>
</dbReference>
<keyword evidence="4" id="KW-1185">Reference proteome</keyword>
<evidence type="ECO:0000259" key="2">
    <source>
        <dbReference type="PROSITE" id="PS50802"/>
    </source>
</evidence>
<accession>A0A8S3QGP0</accession>
<dbReference type="PROSITE" id="PS50802">
    <property type="entry name" value="OTU"/>
    <property type="match status" value="1"/>
</dbReference>
<comment type="caution">
    <text evidence="3">The sequence shown here is derived from an EMBL/GenBank/DDBJ whole genome shotgun (WGS) entry which is preliminary data.</text>
</comment>
<feature type="compositionally biased region" description="Polar residues" evidence="1">
    <location>
        <begin position="18"/>
        <end position="30"/>
    </location>
</feature>
<proteinExistence type="predicted"/>
<dbReference type="EMBL" id="CAJPWZ010000477">
    <property type="protein sequence ID" value="CAG2194408.1"/>
    <property type="molecule type" value="Genomic_DNA"/>
</dbReference>
<organism evidence="3 4">
    <name type="scientific">Mytilus edulis</name>
    <name type="common">Blue mussel</name>
    <dbReference type="NCBI Taxonomy" id="6550"/>
    <lineage>
        <taxon>Eukaryota</taxon>
        <taxon>Metazoa</taxon>
        <taxon>Spiralia</taxon>
        <taxon>Lophotrochozoa</taxon>
        <taxon>Mollusca</taxon>
        <taxon>Bivalvia</taxon>
        <taxon>Autobranchia</taxon>
        <taxon>Pteriomorphia</taxon>
        <taxon>Mytilida</taxon>
        <taxon>Mytiloidea</taxon>
        <taxon>Mytilidae</taxon>
        <taxon>Mytilinae</taxon>
        <taxon>Mytilus</taxon>
    </lineage>
</organism>
<protein>
    <recommendedName>
        <fullName evidence="2">OTU domain-containing protein</fullName>
    </recommendedName>
</protein>
<dbReference type="InterPro" id="IPR003323">
    <property type="entry name" value="OTU_dom"/>
</dbReference>
<dbReference type="GO" id="GO:0004843">
    <property type="term" value="F:cysteine-type deubiquitinase activity"/>
    <property type="evidence" value="ECO:0007669"/>
    <property type="project" value="TreeGrafter"/>
</dbReference>
<reference evidence="3" key="1">
    <citation type="submission" date="2021-03" db="EMBL/GenBank/DDBJ databases">
        <authorList>
            <person name="Bekaert M."/>
        </authorList>
    </citation>
    <scope>NUCLEOTIDE SEQUENCE</scope>
</reference>
<dbReference type="PANTHER" id="PTHR12419">
    <property type="entry name" value="OTU DOMAIN CONTAINING PROTEIN"/>
    <property type="match status" value="1"/>
</dbReference>
<dbReference type="NCBIfam" id="TIGR04474">
    <property type="entry name" value="tcm_partner"/>
    <property type="match status" value="1"/>
</dbReference>
<dbReference type="Gene3D" id="3.90.70.80">
    <property type="match status" value="1"/>
</dbReference>
<feature type="region of interest" description="Disordered" evidence="1">
    <location>
        <begin position="1"/>
        <end position="30"/>
    </location>
</feature>
<gene>
    <name evidence="3" type="ORF">MEDL_9401</name>
</gene>
<dbReference type="Pfam" id="PF02338">
    <property type="entry name" value="OTU"/>
    <property type="match status" value="1"/>
</dbReference>
<dbReference type="Proteomes" id="UP000683360">
    <property type="component" value="Unassembled WGS sequence"/>
</dbReference>
<evidence type="ECO:0000256" key="1">
    <source>
        <dbReference type="SAM" id="MobiDB-lite"/>
    </source>
</evidence>
<dbReference type="PANTHER" id="PTHR12419:SF11">
    <property type="entry name" value="OTU DOMAIN-CONTAINING PROTEIN DDB_G0284757"/>
    <property type="match status" value="1"/>
</dbReference>